<keyword evidence="4 7" id="KW-0812">Transmembrane</keyword>
<name>U3GY59_9CORY</name>
<comment type="similarity">
    <text evidence="2">Belongs to the UPF0718 family.</text>
</comment>
<feature type="transmembrane region" description="Helical" evidence="7">
    <location>
        <begin position="221"/>
        <end position="242"/>
    </location>
</feature>
<dbReference type="EMBL" id="CP006365">
    <property type="protein sequence ID" value="AGU14427.1"/>
    <property type="molecule type" value="Genomic_DNA"/>
</dbReference>
<reference evidence="8 9" key="1">
    <citation type="journal article" date="2013" name="Genome Announc.">
        <title>Whole-Genome Sequence of the Clinical Strain Corynebacterium argentoratense DSM 44202, Isolated from a Human Throat Specimen.</title>
        <authorList>
            <person name="Bomholt C."/>
            <person name="Glaub A."/>
            <person name="Gravermann K."/>
            <person name="Albersmeier A."/>
            <person name="Brinkrolf K."/>
            <person name="Ruckert C."/>
            <person name="Tauch A."/>
        </authorList>
    </citation>
    <scope>NUCLEOTIDE SEQUENCE [LARGE SCALE GENOMIC DNA]</scope>
    <source>
        <strain evidence="8">DSM 44202</strain>
    </source>
</reference>
<dbReference type="PANTHER" id="PTHR34184:SF4">
    <property type="entry name" value="UPF0718 PROTEIN YCGR"/>
    <property type="match status" value="1"/>
</dbReference>
<evidence type="ECO:0000313" key="9">
    <source>
        <dbReference type="Proteomes" id="UP000016943"/>
    </source>
</evidence>
<evidence type="ECO:0000256" key="1">
    <source>
        <dbReference type="ARBA" id="ARBA00004651"/>
    </source>
</evidence>
<feature type="transmembrane region" description="Helical" evidence="7">
    <location>
        <begin position="160"/>
        <end position="180"/>
    </location>
</feature>
<feature type="transmembrane region" description="Helical" evidence="7">
    <location>
        <begin position="276"/>
        <end position="296"/>
    </location>
</feature>
<dbReference type="GO" id="GO:0005886">
    <property type="term" value="C:plasma membrane"/>
    <property type="evidence" value="ECO:0007669"/>
    <property type="project" value="UniProtKB-SubCell"/>
</dbReference>
<evidence type="ECO:0000256" key="4">
    <source>
        <dbReference type="ARBA" id="ARBA00022692"/>
    </source>
</evidence>
<proteinExistence type="inferred from homology"/>
<dbReference type="AlphaFoldDB" id="U3GY59"/>
<dbReference type="HOGENOM" id="CLU_039914_0_0_11"/>
<feature type="transmembrane region" description="Helical" evidence="7">
    <location>
        <begin position="316"/>
        <end position="340"/>
    </location>
</feature>
<keyword evidence="9" id="KW-1185">Reference proteome</keyword>
<comment type="subcellular location">
    <subcellularLocation>
        <location evidence="1">Cell membrane</location>
        <topology evidence="1">Multi-pass membrane protein</topology>
    </subcellularLocation>
</comment>
<keyword evidence="5 7" id="KW-1133">Transmembrane helix</keyword>
<sequence length="343" mass="35458">MSAPLDSPSRSAASPRRSSVGIVLWAAFLAITVSQFHSPLFALPGRLQAWGSLWVAICVQALPFLVLGVLVSASIATFVPASFLGRMTPRNPFWAVPAAGAAGVALPGCECSSVPVAASLMRRGVSPAAALSFLLASPSLNPVVIVSTAVAFYGLPQMAWARFAAAVVAVLCAGWLWLIVGDNSTLAEHDERLGEYAPSKHCAANAVTRGEVFRDAALADFFPAASYLVVGAALAAAVKVIVPAQWFLGLADTPWLLIAVMVVLAIVLSLCSEADAFVAASFTAVSPTAQLAFLVVGPMVDFKLIAMQLGAFGRGFVLRFVPAVLLSAIASACVVGVVFFGGL</sequence>
<evidence type="ECO:0000256" key="2">
    <source>
        <dbReference type="ARBA" id="ARBA00006386"/>
    </source>
</evidence>
<feature type="transmembrane region" description="Helical" evidence="7">
    <location>
        <begin position="20"/>
        <end position="41"/>
    </location>
</feature>
<evidence type="ECO:0000313" key="8">
    <source>
        <dbReference type="EMBL" id="AGU14427.1"/>
    </source>
</evidence>
<dbReference type="Proteomes" id="UP000016943">
    <property type="component" value="Chromosome"/>
</dbReference>
<feature type="transmembrane region" description="Helical" evidence="7">
    <location>
        <begin position="128"/>
        <end position="153"/>
    </location>
</feature>
<gene>
    <name evidence="8" type="ORF">CARG_01180</name>
</gene>
<evidence type="ECO:0008006" key="10">
    <source>
        <dbReference type="Google" id="ProtNLM"/>
    </source>
</evidence>
<feature type="transmembrane region" description="Helical" evidence="7">
    <location>
        <begin position="254"/>
        <end position="270"/>
    </location>
</feature>
<dbReference type="InterPro" id="IPR005524">
    <property type="entry name" value="DUF318"/>
</dbReference>
<dbReference type="PANTHER" id="PTHR34184">
    <property type="entry name" value="UPF0718 PROTEIN YCGR"/>
    <property type="match status" value="1"/>
</dbReference>
<evidence type="ECO:0000256" key="7">
    <source>
        <dbReference type="SAM" id="Phobius"/>
    </source>
</evidence>
<evidence type="ECO:0000256" key="6">
    <source>
        <dbReference type="ARBA" id="ARBA00023136"/>
    </source>
</evidence>
<dbReference type="GeneID" id="78249110"/>
<dbReference type="PATRIC" id="fig|1348662.3.peg.226"/>
<evidence type="ECO:0000256" key="3">
    <source>
        <dbReference type="ARBA" id="ARBA00022475"/>
    </source>
</evidence>
<dbReference type="eggNOG" id="COG0701">
    <property type="taxonomic scope" value="Bacteria"/>
</dbReference>
<keyword evidence="6 7" id="KW-0472">Membrane</keyword>
<protein>
    <recommendedName>
        <fullName evidence="10">Permease</fullName>
    </recommendedName>
</protein>
<keyword evidence="3" id="KW-1003">Cell membrane</keyword>
<evidence type="ECO:0000256" key="5">
    <source>
        <dbReference type="ARBA" id="ARBA00022989"/>
    </source>
</evidence>
<dbReference type="RefSeq" id="WP_020975551.1">
    <property type="nucleotide sequence ID" value="NC_022198.1"/>
</dbReference>
<feature type="transmembrane region" description="Helical" evidence="7">
    <location>
        <begin position="53"/>
        <end position="79"/>
    </location>
</feature>
<accession>U3GY59</accession>
<dbReference type="Pfam" id="PF03773">
    <property type="entry name" value="ArsP_1"/>
    <property type="match status" value="1"/>
</dbReference>
<dbReference type="InterPro" id="IPR052923">
    <property type="entry name" value="UPF0718"/>
</dbReference>
<organism evidence="8 9">
    <name type="scientific">Corynebacterium argentoratense DSM 44202</name>
    <dbReference type="NCBI Taxonomy" id="1348662"/>
    <lineage>
        <taxon>Bacteria</taxon>
        <taxon>Bacillati</taxon>
        <taxon>Actinomycetota</taxon>
        <taxon>Actinomycetes</taxon>
        <taxon>Mycobacteriales</taxon>
        <taxon>Corynebacteriaceae</taxon>
        <taxon>Corynebacterium</taxon>
    </lineage>
</organism>
<dbReference type="STRING" id="1348662.CARG_01180"/>
<dbReference type="KEGG" id="caz:CARG_01180"/>
<dbReference type="OrthoDB" id="9810876at2"/>